<dbReference type="Gene3D" id="1.20.272.10">
    <property type="match status" value="1"/>
</dbReference>
<dbReference type="Gene3D" id="3.40.50.300">
    <property type="entry name" value="P-loop containing nucleotide triphosphate hydrolases"/>
    <property type="match status" value="1"/>
</dbReference>
<keyword evidence="3" id="KW-0235">DNA replication</keyword>
<evidence type="ECO:0000259" key="5">
    <source>
        <dbReference type="Pfam" id="PF06144"/>
    </source>
</evidence>
<evidence type="ECO:0000256" key="4">
    <source>
        <dbReference type="ARBA" id="ARBA00022932"/>
    </source>
</evidence>
<dbReference type="Gene3D" id="1.10.8.60">
    <property type="match status" value="1"/>
</dbReference>
<reference evidence="7" key="1">
    <citation type="journal article" date="2019" name="Int. J. Syst. Evol. Microbiol.">
        <title>The Global Catalogue of Microorganisms (GCM) 10K type strain sequencing project: providing services to taxonomists for standard genome sequencing and annotation.</title>
        <authorList>
            <consortium name="The Broad Institute Genomics Platform"/>
            <consortium name="The Broad Institute Genome Sequencing Center for Infectious Disease"/>
            <person name="Wu L."/>
            <person name="Ma J."/>
        </authorList>
    </citation>
    <scope>NUCLEOTIDE SEQUENCE [LARGE SCALE GENOMIC DNA]</scope>
    <source>
        <strain evidence="7">JCM 18053</strain>
    </source>
</reference>
<dbReference type="SUPFAM" id="SSF52540">
    <property type="entry name" value="P-loop containing nucleoside triphosphate hydrolases"/>
    <property type="match status" value="1"/>
</dbReference>
<name>A0ABP9P0X1_9BACT</name>
<evidence type="ECO:0000313" key="6">
    <source>
        <dbReference type="EMBL" id="GAA5137897.1"/>
    </source>
</evidence>
<keyword evidence="4" id="KW-0239">DNA-directed DNA polymerase</keyword>
<feature type="domain" description="DNA polymerase III delta N-terminal" evidence="5">
    <location>
        <begin position="34"/>
        <end position="162"/>
    </location>
</feature>
<evidence type="ECO:0000256" key="3">
    <source>
        <dbReference type="ARBA" id="ARBA00022705"/>
    </source>
</evidence>
<dbReference type="Proteomes" id="UP001499852">
    <property type="component" value="Unassembled WGS sequence"/>
</dbReference>
<proteinExistence type="predicted"/>
<gene>
    <name evidence="6" type="primary">holA</name>
    <name evidence="6" type="ORF">GCM10023213_15620</name>
</gene>
<comment type="caution">
    <text evidence="6">The sequence shown here is derived from an EMBL/GenBank/DDBJ whole genome shotgun (WGS) entry which is preliminary data.</text>
</comment>
<dbReference type="InterPro" id="IPR027417">
    <property type="entry name" value="P-loop_NTPase"/>
</dbReference>
<keyword evidence="2" id="KW-0548">Nucleotidyltransferase</keyword>
<sequence length="396" mass="42681">MISASGRVPVKKLVFITSLPMPPPKKTAPASQVHAILGTDDARVKEMAMKTVQRLTPPGADEFANEIVEGNADNAEHAGQICSNVIMALQTMPFFGGAKIVWLKGANFLGDNQTGKSQAAVQGFENILDVIEAGLGPDVSFVLSANSIDKRRTAYKRLGKLAAIEVFDKPDTSKAGWEGAVMAHASQKARELGLTFESGALDLLVQMAGDDTRQLENEIVKIDLYLGERRRCGINTVRGLVSLSRSGVIWEIGNAIGARDLQRALELLGVLLYQGQNAIGILLGAIVPRVRSLLIVKELATKYKVNKSNYSGFTSSLEALPSSATSHLPRKKDGSGFNAYPLFLALNEAGRFTLEELHAALVACLDANVKLVTTQLDNKVVLERLLVGLLTPRVKR</sequence>
<keyword evidence="7" id="KW-1185">Reference proteome</keyword>
<dbReference type="InterPro" id="IPR010372">
    <property type="entry name" value="DNA_pol3_delta_N"/>
</dbReference>
<organism evidence="6 7">
    <name type="scientific">Prosthecobacter algae</name>
    <dbReference type="NCBI Taxonomy" id="1144682"/>
    <lineage>
        <taxon>Bacteria</taxon>
        <taxon>Pseudomonadati</taxon>
        <taxon>Verrucomicrobiota</taxon>
        <taxon>Verrucomicrobiia</taxon>
        <taxon>Verrucomicrobiales</taxon>
        <taxon>Verrucomicrobiaceae</taxon>
        <taxon>Prosthecobacter</taxon>
    </lineage>
</organism>
<evidence type="ECO:0000313" key="7">
    <source>
        <dbReference type="Proteomes" id="UP001499852"/>
    </source>
</evidence>
<dbReference type="InterPro" id="IPR005790">
    <property type="entry name" value="DNA_polIII_delta"/>
</dbReference>
<evidence type="ECO:0000256" key="1">
    <source>
        <dbReference type="ARBA" id="ARBA00022679"/>
    </source>
</evidence>
<accession>A0ABP9P0X1</accession>
<dbReference type="PANTHER" id="PTHR34388">
    <property type="entry name" value="DNA POLYMERASE III SUBUNIT DELTA"/>
    <property type="match status" value="1"/>
</dbReference>
<evidence type="ECO:0000256" key="2">
    <source>
        <dbReference type="ARBA" id="ARBA00022695"/>
    </source>
</evidence>
<dbReference type="PANTHER" id="PTHR34388:SF1">
    <property type="entry name" value="DNA POLYMERASE III SUBUNIT DELTA"/>
    <property type="match status" value="1"/>
</dbReference>
<dbReference type="Pfam" id="PF06144">
    <property type="entry name" value="DNA_pol3_delta"/>
    <property type="match status" value="1"/>
</dbReference>
<dbReference type="EMBL" id="BAABIA010000003">
    <property type="protein sequence ID" value="GAA5137897.1"/>
    <property type="molecule type" value="Genomic_DNA"/>
</dbReference>
<dbReference type="NCBIfam" id="TIGR01128">
    <property type="entry name" value="holA"/>
    <property type="match status" value="1"/>
</dbReference>
<keyword evidence="1" id="KW-0808">Transferase</keyword>
<protein>
    <submittedName>
        <fullName evidence="6">DNA polymerase III subunit delta</fullName>
    </submittedName>
</protein>